<dbReference type="EMBL" id="JADBGI010000013">
    <property type="protein sequence ID" value="MBE3000193.1"/>
    <property type="molecule type" value="Genomic_DNA"/>
</dbReference>
<comment type="caution">
    <text evidence="2">The sequence shown here is derived from an EMBL/GenBank/DDBJ whole genome shotgun (WGS) entry which is preliminary data.</text>
</comment>
<dbReference type="RefSeq" id="WP_193122804.1">
    <property type="nucleotide sequence ID" value="NZ_JADBGI010000013.1"/>
</dbReference>
<proteinExistence type="predicted"/>
<feature type="region of interest" description="Disordered" evidence="1">
    <location>
        <begin position="13"/>
        <end position="64"/>
    </location>
</feature>
<sequence length="64" mass="7398">MADRYELGRWYYARGHRPRGPAGEIDPGESSAYSRSRTLTTFGLTITDHTRKNEEKNDGDHEDR</sequence>
<name>A0ABR9P8M1_9ACTN</name>
<gene>
    <name evidence="2" type="ORF">IDM40_16005</name>
</gene>
<feature type="compositionally biased region" description="Polar residues" evidence="1">
    <location>
        <begin position="31"/>
        <end position="44"/>
    </location>
</feature>
<organism evidence="2 3">
    <name type="scientific">Nocardiopsis coralli</name>
    <dbReference type="NCBI Taxonomy" id="2772213"/>
    <lineage>
        <taxon>Bacteria</taxon>
        <taxon>Bacillati</taxon>
        <taxon>Actinomycetota</taxon>
        <taxon>Actinomycetes</taxon>
        <taxon>Streptosporangiales</taxon>
        <taxon>Nocardiopsidaceae</taxon>
        <taxon>Nocardiopsis</taxon>
    </lineage>
</organism>
<protein>
    <submittedName>
        <fullName evidence="2">Uncharacterized protein</fullName>
    </submittedName>
</protein>
<evidence type="ECO:0000313" key="3">
    <source>
        <dbReference type="Proteomes" id="UP000806528"/>
    </source>
</evidence>
<keyword evidence="3" id="KW-1185">Reference proteome</keyword>
<feature type="compositionally biased region" description="Basic and acidic residues" evidence="1">
    <location>
        <begin position="48"/>
        <end position="64"/>
    </location>
</feature>
<reference evidence="2 3" key="1">
    <citation type="submission" date="2020-09" db="EMBL/GenBank/DDBJ databases">
        <title>Diversity and distribution of actinomycetes associated with coral in the coast of Hainan.</title>
        <authorList>
            <person name="Li F."/>
        </authorList>
    </citation>
    <scope>NUCLEOTIDE SEQUENCE [LARGE SCALE GENOMIC DNA]</scope>
    <source>
        <strain evidence="2 3">HNM0947</strain>
    </source>
</reference>
<accession>A0ABR9P8M1</accession>
<evidence type="ECO:0000256" key="1">
    <source>
        <dbReference type="SAM" id="MobiDB-lite"/>
    </source>
</evidence>
<evidence type="ECO:0000313" key="2">
    <source>
        <dbReference type="EMBL" id="MBE3000193.1"/>
    </source>
</evidence>
<dbReference type="Proteomes" id="UP000806528">
    <property type="component" value="Unassembled WGS sequence"/>
</dbReference>